<comment type="similarity">
    <text evidence="8">Belongs to the POU transcription factor family. Class-6 subfamily.</text>
</comment>
<feature type="compositionally biased region" description="Basic and acidic residues" evidence="12">
    <location>
        <begin position="44"/>
        <end position="59"/>
    </location>
</feature>
<dbReference type="Gene3D" id="1.10.260.40">
    <property type="entry name" value="lambda repressor-like DNA-binding domains"/>
    <property type="match status" value="1"/>
</dbReference>
<dbReference type="SUPFAM" id="SSF47413">
    <property type="entry name" value="lambda repressor-like DNA-binding domains"/>
    <property type="match status" value="1"/>
</dbReference>
<evidence type="ECO:0000256" key="5">
    <source>
        <dbReference type="ARBA" id="ARBA00023155"/>
    </source>
</evidence>
<keyword evidence="5 9" id="KW-0371">Homeobox</keyword>
<sequence length="561" mass="59000">MNSQDPPAKDAPLTVNEQVIVMSGNETIRVLEVEVDASLPSSLPEERSEVKFEVGERPEAGGTQEGPPNPGGVGLVSAPAVQTMPPAVSLSLSHPQANMPITVQSCPQVLTQESLASLLTGMMAQTGSLGQPMLIPLSMAGSIGGGGLAVLTLPSTNVASLPGYTTANTAGNLLKLPFAGLQAATVLNSLQPQLQTSAQTMFQPQVQVTSPSPVPQVSAAQTSSSSQSNISLAALQNAGLSINPAIISAASLGAQPQFLSSLTSTPIITSNMSNMAGITSQLITNAQGQVIGTLPLFLNPASLGGGALVLNSQGQIIATLGNGCAVTSAAVLPKVTATPTFSKPISQASVTTVSQSPIVIAPQPSLMKTPLPPVVNISCGDMAKVGQLIGKPQQVVSGEEGINLDEIREFAKNFKIRRLSLGLTQTQVGQALTATEGPAYSQSAICRFEKLDITPKSAQKLKPVLEKWLAEAEHWNQKGQQNLMEFVGGEPSKKRKRRTSFTPQAIEVLNSYFDKNALPTGQEITEMARELNYDREVVRVWFCNRRQTLKNTSKINVFQVQ</sequence>
<feature type="region of interest" description="Disordered" evidence="12">
    <location>
        <begin position="40"/>
        <end position="78"/>
    </location>
</feature>
<evidence type="ECO:0000256" key="9">
    <source>
        <dbReference type="PROSITE-ProRule" id="PRU00108"/>
    </source>
</evidence>
<gene>
    <name evidence="15" type="ORF">JOQ06_022594</name>
</gene>
<dbReference type="InterPro" id="IPR000327">
    <property type="entry name" value="POU_dom"/>
</dbReference>
<dbReference type="SUPFAM" id="SSF46689">
    <property type="entry name" value="Homeodomain-like"/>
    <property type="match status" value="1"/>
</dbReference>
<dbReference type="AlphaFoldDB" id="A0AAD6ADV2"/>
<feature type="domain" description="POU-specific" evidence="14">
    <location>
        <begin position="399"/>
        <end position="473"/>
    </location>
</feature>
<dbReference type="Gene3D" id="1.10.10.60">
    <property type="entry name" value="Homeodomain-like"/>
    <property type="match status" value="1"/>
</dbReference>
<accession>A0AAD6ADV2</accession>
<evidence type="ECO:0000256" key="11">
    <source>
        <dbReference type="RuleBase" id="RU361194"/>
    </source>
</evidence>
<evidence type="ECO:0000256" key="8">
    <source>
        <dbReference type="ARBA" id="ARBA00061425"/>
    </source>
</evidence>
<dbReference type="InterPro" id="IPR050255">
    <property type="entry name" value="POU_domain_TF"/>
</dbReference>
<evidence type="ECO:0000256" key="6">
    <source>
        <dbReference type="ARBA" id="ARBA00023163"/>
    </source>
</evidence>
<dbReference type="GO" id="GO:0005634">
    <property type="term" value="C:nucleus"/>
    <property type="evidence" value="ECO:0007669"/>
    <property type="project" value="UniProtKB-SubCell"/>
</dbReference>
<keyword evidence="3" id="KW-0805">Transcription regulation</keyword>
<feature type="domain" description="Homeobox" evidence="13">
    <location>
        <begin position="492"/>
        <end position="552"/>
    </location>
</feature>
<dbReference type="InterPro" id="IPR010982">
    <property type="entry name" value="Lambda_DNA-bd_dom_sf"/>
</dbReference>
<dbReference type="PRINTS" id="PR00028">
    <property type="entry name" value="POUDOMAIN"/>
</dbReference>
<evidence type="ECO:0000256" key="10">
    <source>
        <dbReference type="RuleBase" id="RU000682"/>
    </source>
</evidence>
<dbReference type="PROSITE" id="PS00465">
    <property type="entry name" value="POU_2"/>
    <property type="match status" value="1"/>
</dbReference>
<dbReference type="PROSITE" id="PS51179">
    <property type="entry name" value="POU_3"/>
    <property type="match status" value="1"/>
</dbReference>
<evidence type="ECO:0000256" key="7">
    <source>
        <dbReference type="ARBA" id="ARBA00023242"/>
    </source>
</evidence>
<dbReference type="GO" id="GO:0000978">
    <property type="term" value="F:RNA polymerase II cis-regulatory region sequence-specific DNA binding"/>
    <property type="evidence" value="ECO:0007669"/>
    <property type="project" value="TreeGrafter"/>
</dbReference>
<evidence type="ECO:0000313" key="16">
    <source>
        <dbReference type="Proteomes" id="UP001219934"/>
    </source>
</evidence>
<name>A0AAD6ADV2_9TELE</name>
<comment type="function">
    <text evidence="1">Sequence-specific transcription factor which is part of a developmental regulatory system that provides cells with specific positional identities on the anterior-posterior axis.</text>
</comment>
<dbReference type="FunFam" id="1.10.10.60:FF:000051">
    <property type="entry name" value="POU domain protein"/>
    <property type="match status" value="1"/>
</dbReference>
<dbReference type="InterPro" id="IPR001356">
    <property type="entry name" value="HD"/>
</dbReference>
<proteinExistence type="inferred from homology"/>
<evidence type="ECO:0000256" key="2">
    <source>
        <dbReference type="ARBA" id="ARBA00004123"/>
    </source>
</evidence>
<evidence type="ECO:0000259" key="14">
    <source>
        <dbReference type="PROSITE" id="PS51179"/>
    </source>
</evidence>
<dbReference type="PANTHER" id="PTHR11636:SF6">
    <property type="entry name" value="POU DOMAIN, CLASS 6, TRANSCRIPTION FACTOR 1"/>
    <property type="match status" value="1"/>
</dbReference>
<comment type="subcellular location">
    <subcellularLocation>
        <location evidence="2 9 10">Nucleus</location>
    </subcellularLocation>
</comment>
<protein>
    <recommendedName>
        <fullName evidence="11">POU domain protein</fullName>
    </recommendedName>
</protein>
<evidence type="ECO:0000256" key="12">
    <source>
        <dbReference type="SAM" id="MobiDB-lite"/>
    </source>
</evidence>
<dbReference type="PROSITE" id="PS50071">
    <property type="entry name" value="HOMEOBOX_2"/>
    <property type="match status" value="1"/>
</dbReference>
<dbReference type="InterPro" id="IPR013847">
    <property type="entry name" value="POU"/>
</dbReference>
<dbReference type="Pfam" id="PF00046">
    <property type="entry name" value="Homeodomain"/>
    <property type="match status" value="1"/>
</dbReference>
<dbReference type="InterPro" id="IPR009057">
    <property type="entry name" value="Homeodomain-like_sf"/>
</dbReference>
<feature type="DNA-binding region" description="Homeobox" evidence="9">
    <location>
        <begin position="494"/>
        <end position="553"/>
    </location>
</feature>
<dbReference type="PANTHER" id="PTHR11636">
    <property type="entry name" value="POU DOMAIN"/>
    <property type="match status" value="1"/>
</dbReference>
<dbReference type="SMART" id="SM00389">
    <property type="entry name" value="HOX"/>
    <property type="match status" value="1"/>
</dbReference>
<dbReference type="FunFam" id="1.10.260.40:FF:000013">
    <property type="entry name" value="POU domain protein"/>
    <property type="match status" value="1"/>
</dbReference>
<evidence type="ECO:0000313" key="15">
    <source>
        <dbReference type="EMBL" id="KAJ4922921.1"/>
    </source>
</evidence>
<keyword evidence="6 11" id="KW-0804">Transcription</keyword>
<evidence type="ECO:0000256" key="3">
    <source>
        <dbReference type="ARBA" id="ARBA00023015"/>
    </source>
</evidence>
<dbReference type="EMBL" id="JAPTMU010000051">
    <property type="protein sequence ID" value="KAJ4922921.1"/>
    <property type="molecule type" value="Genomic_DNA"/>
</dbReference>
<keyword evidence="16" id="KW-1185">Reference proteome</keyword>
<evidence type="ECO:0000256" key="1">
    <source>
        <dbReference type="ARBA" id="ARBA00003263"/>
    </source>
</evidence>
<keyword evidence="7 9" id="KW-0539">Nucleus</keyword>
<dbReference type="Pfam" id="PF00157">
    <property type="entry name" value="Pou"/>
    <property type="match status" value="1"/>
</dbReference>
<organism evidence="15 16">
    <name type="scientific">Pogonophryne albipinna</name>
    <dbReference type="NCBI Taxonomy" id="1090488"/>
    <lineage>
        <taxon>Eukaryota</taxon>
        <taxon>Metazoa</taxon>
        <taxon>Chordata</taxon>
        <taxon>Craniata</taxon>
        <taxon>Vertebrata</taxon>
        <taxon>Euteleostomi</taxon>
        <taxon>Actinopterygii</taxon>
        <taxon>Neopterygii</taxon>
        <taxon>Teleostei</taxon>
        <taxon>Neoteleostei</taxon>
        <taxon>Acanthomorphata</taxon>
        <taxon>Eupercaria</taxon>
        <taxon>Perciformes</taxon>
        <taxon>Notothenioidei</taxon>
        <taxon>Pogonophryne</taxon>
    </lineage>
</organism>
<keyword evidence="4 9" id="KW-0238">DNA-binding</keyword>
<dbReference type="CDD" id="cd00086">
    <property type="entry name" value="homeodomain"/>
    <property type="match status" value="1"/>
</dbReference>
<dbReference type="Proteomes" id="UP001219934">
    <property type="component" value="Unassembled WGS sequence"/>
</dbReference>
<dbReference type="SMART" id="SM00352">
    <property type="entry name" value="POU"/>
    <property type="match status" value="1"/>
</dbReference>
<evidence type="ECO:0000259" key="13">
    <source>
        <dbReference type="PROSITE" id="PS50071"/>
    </source>
</evidence>
<comment type="caution">
    <text evidence="15">The sequence shown here is derived from an EMBL/GenBank/DDBJ whole genome shotgun (WGS) entry which is preliminary data.</text>
</comment>
<reference evidence="15" key="1">
    <citation type="submission" date="2022-11" db="EMBL/GenBank/DDBJ databases">
        <title>Chromosome-level genome of Pogonophryne albipinna.</title>
        <authorList>
            <person name="Jo E."/>
        </authorList>
    </citation>
    <scope>NUCLEOTIDE SEQUENCE</scope>
    <source>
        <strain evidence="15">SGF0006</strain>
        <tissue evidence="15">Muscle</tissue>
    </source>
</reference>
<dbReference type="GO" id="GO:0000981">
    <property type="term" value="F:DNA-binding transcription factor activity, RNA polymerase II-specific"/>
    <property type="evidence" value="ECO:0007669"/>
    <property type="project" value="TreeGrafter"/>
</dbReference>
<evidence type="ECO:0000256" key="4">
    <source>
        <dbReference type="ARBA" id="ARBA00023125"/>
    </source>
</evidence>
<dbReference type="PROSITE" id="PS00035">
    <property type="entry name" value="POU_1"/>
    <property type="match status" value="1"/>
</dbReference>